<protein>
    <submittedName>
        <fullName evidence="1">DUF3800 domain-containing protein</fullName>
    </submittedName>
</protein>
<evidence type="ECO:0000313" key="2">
    <source>
        <dbReference type="Proteomes" id="UP001623660"/>
    </source>
</evidence>
<organism evidence="1 2">
    <name type="scientific">Candidatus Clostridium eludens</name>
    <dbReference type="NCBI Taxonomy" id="3381663"/>
    <lineage>
        <taxon>Bacteria</taxon>
        <taxon>Bacillati</taxon>
        <taxon>Bacillota</taxon>
        <taxon>Clostridia</taxon>
        <taxon>Eubacteriales</taxon>
        <taxon>Clostridiaceae</taxon>
        <taxon>Clostridium</taxon>
    </lineage>
</organism>
<dbReference type="InterPro" id="IPR024524">
    <property type="entry name" value="DUF3800"/>
</dbReference>
<dbReference type="RefSeq" id="WP_406792436.1">
    <property type="nucleotide sequence ID" value="NZ_JBJHZX010000017.1"/>
</dbReference>
<name>A0ABW8SJZ4_9CLOT</name>
<accession>A0ABW8SJZ4</accession>
<dbReference type="Proteomes" id="UP001623660">
    <property type="component" value="Unassembled WGS sequence"/>
</dbReference>
<sequence length="227" mass="27022">MHIYIDESGSMTTDSITSNNRYFIIAILLVAEPKKLRRVYERFISKYFDDLKESDKNGKMFRRGKFVELKGSSLTPEMKKIFLEYFCRNNHFQILYIKVDNSKVTKNFYKNKARAFNYVLKLALENLYNSGVLTDRNWALNIDERNVKADERHQLREHLLTEFIGKDIVDEIQLEYFDSSNNKLIQLADVFSNLYYSNILTNNSYKDEIQYMIDNKYLLSTFIFPLL</sequence>
<comment type="caution">
    <text evidence="1">The sequence shown here is derived from an EMBL/GenBank/DDBJ whole genome shotgun (WGS) entry which is preliminary data.</text>
</comment>
<reference evidence="1 2" key="1">
    <citation type="submission" date="2024-11" db="EMBL/GenBank/DDBJ databases">
        <authorList>
            <person name="Heng Y.C."/>
            <person name="Lim A.C.H."/>
            <person name="Lee J.K.Y."/>
            <person name="Kittelmann S."/>
        </authorList>
    </citation>
    <scope>NUCLEOTIDE SEQUENCE [LARGE SCALE GENOMIC DNA]</scope>
    <source>
        <strain evidence="1 2">WILCCON 0269</strain>
    </source>
</reference>
<gene>
    <name evidence="1" type="ORF">ACJDU8_12275</name>
</gene>
<proteinExistence type="predicted"/>
<evidence type="ECO:0000313" key="1">
    <source>
        <dbReference type="EMBL" id="MFL0196324.1"/>
    </source>
</evidence>
<dbReference type="EMBL" id="JBJHZX010000017">
    <property type="protein sequence ID" value="MFL0196324.1"/>
    <property type="molecule type" value="Genomic_DNA"/>
</dbReference>
<dbReference type="Pfam" id="PF12686">
    <property type="entry name" value="DUF3800"/>
    <property type="match status" value="1"/>
</dbReference>
<keyword evidence="2" id="KW-1185">Reference proteome</keyword>